<name>A0A0K2V7X9_LEPSM</name>
<dbReference type="EMBL" id="HACA01029287">
    <property type="protein sequence ID" value="CDW46648.1"/>
    <property type="molecule type" value="Transcribed_RNA"/>
</dbReference>
<evidence type="ECO:0000313" key="1">
    <source>
        <dbReference type="EMBL" id="CDW46648.1"/>
    </source>
</evidence>
<accession>A0A0K2V7X9</accession>
<reference evidence="1" key="1">
    <citation type="submission" date="2014-05" db="EMBL/GenBank/DDBJ databases">
        <authorList>
            <person name="Chronopoulou M."/>
        </authorList>
    </citation>
    <scope>NUCLEOTIDE SEQUENCE</scope>
    <source>
        <tissue evidence="1">Whole organism</tissue>
    </source>
</reference>
<dbReference type="AlphaFoldDB" id="A0A0K2V7X9"/>
<proteinExistence type="predicted"/>
<protein>
    <submittedName>
        <fullName evidence="1">SCAN domaincontaining protein 3like [Acyrthosiphon pisum]</fullName>
    </submittedName>
</protein>
<organism evidence="1">
    <name type="scientific">Lepeophtheirus salmonis</name>
    <name type="common">Salmon louse</name>
    <name type="synonym">Caligus salmonis</name>
    <dbReference type="NCBI Taxonomy" id="72036"/>
    <lineage>
        <taxon>Eukaryota</taxon>
        <taxon>Metazoa</taxon>
        <taxon>Ecdysozoa</taxon>
        <taxon>Arthropoda</taxon>
        <taxon>Crustacea</taxon>
        <taxon>Multicrustacea</taxon>
        <taxon>Hexanauplia</taxon>
        <taxon>Copepoda</taxon>
        <taxon>Siphonostomatoida</taxon>
        <taxon>Caligidae</taxon>
        <taxon>Lepeophtheirus</taxon>
    </lineage>
</organism>
<sequence length="65" mass="7511">MFKPNMEQQLLLSLLPIPIFILEENLYLFIGGCCDRSLYCSQGGASLKKFGNPFYRSSFFFLFLC</sequence>